<evidence type="ECO:0000259" key="7">
    <source>
        <dbReference type="Pfam" id="PF05193"/>
    </source>
</evidence>
<proteinExistence type="inferred from homology"/>
<dbReference type="InterPro" id="IPR050626">
    <property type="entry name" value="Peptidase_M16"/>
</dbReference>
<comment type="caution">
    <text evidence="8">The sequence shown here is derived from an EMBL/GenBank/DDBJ whole genome shotgun (WGS) entry which is preliminary data.</text>
</comment>
<feature type="domain" description="Peptidase M16 N-terminal" evidence="6">
    <location>
        <begin position="45"/>
        <end position="185"/>
    </location>
</feature>
<sequence>MQRLLATLLFLTITAALYSQQRDVESLPDDPRVKSGTLANGLSYILIKNDAVKGYADFCLAQKCGTVLESKEQTGMFELLEALMLKGTRNFPGSEISEYLRKLGVLSDNIIFSTEEDNITYLIKDIPVARENTIDSSLLILYNWIGSLNIDEEDIKEETPFVKSELINRWDAQMRLDEQLLGQLYPESAYAESFRPEYVDMLDNYTSKEVREFYYKWFRPDMQAIIVAGDIDPALLEAKIKSTFVTIPKPMEEQPREYYTPPTLEGTNVALLKDREYSKTKVSINLLKTPLPESYRNTSVPFIQEYFDTAIEKLLADRIREGSIAQNIPIANLEISKGRFLDIWNSENFSITFETLPSTVYSAVSFVNSEIVRAAQYGFTSREISKSKDIYFRELENIYDNRAMLGNDIYLQRALDHFYDGSTLASIELKFEIMKQILFTITQKQVNGYANALLSQEDNVVICCMMPEYSDASTPTAERILAAYDSGELITPEATATEQSPVIFWPDFAGNVAGSIVRETTDPISGALVAELSNGAVVILKSDVQTKSDTILFKAISKGGFSLMNGITPANVSYLNEILNIGGLGNISRPNMERLFSYYDLSVDARITQNTEELYGYASRASLEKLFHAIYMNMAERRADDSAFETYRQGKIYELKSRALSPENAFRDTLLYYSYSNKKSVEPVTAEMMEKLNYAALYEQTRERFANAADFIFIFSGNFDNSLALGYAVKYIGSIPGNQMEREEWMVMPNYLTKGHVFKRFLYNMVTPKTYMNVTLSYGVPYTIENYTLARFTERYIRSRLLSPENRRLATHARINASLNYYPEEIVTLNTIFTTDSLNAAALDSIVESSLSDLAYGKADNRELSQIRQNMQEEFAKSVGNSYYWINALEYRYVENIDFHTGYGTLISSITQEQLQKFARDLLEKGNKISVIMDGTTDDVNTRNLFREDKFIREFFGIE</sequence>
<gene>
    <name evidence="8" type="ORF">IAC68_04595</name>
</gene>
<dbReference type="SUPFAM" id="SSF63411">
    <property type="entry name" value="LuxS/MPP-like metallohydrolase"/>
    <property type="match status" value="4"/>
</dbReference>
<dbReference type="Pfam" id="PF05193">
    <property type="entry name" value="Peptidase_M16_C"/>
    <property type="match status" value="1"/>
</dbReference>
<evidence type="ECO:0000256" key="3">
    <source>
        <dbReference type="ARBA" id="ARBA00022801"/>
    </source>
</evidence>
<reference evidence="8" key="1">
    <citation type="submission" date="2020-10" db="EMBL/GenBank/DDBJ databases">
        <authorList>
            <person name="Gilroy R."/>
        </authorList>
    </citation>
    <scope>NUCLEOTIDE SEQUENCE</scope>
    <source>
        <strain evidence="8">15467</strain>
    </source>
</reference>
<dbReference type="PANTHER" id="PTHR43690">
    <property type="entry name" value="NARDILYSIN"/>
    <property type="match status" value="1"/>
</dbReference>
<dbReference type="Gene3D" id="3.30.830.10">
    <property type="entry name" value="Metalloenzyme, LuxS/M16 peptidase-like"/>
    <property type="match status" value="4"/>
</dbReference>
<comment type="similarity">
    <text evidence="1">Belongs to the peptidase M16 family.</text>
</comment>
<evidence type="ECO:0000313" key="8">
    <source>
        <dbReference type="EMBL" id="MBO8429193.1"/>
    </source>
</evidence>
<dbReference type="InterPro" id="IPR011249">
    <property type="entry name" value="Metalloenz_LuxS/M16"/>
</dbReference>
<name>A0A9D9DM60_9BACT</name>
<dbReference type="Pfam" id="PF00675">
    <property type="entry name" value="Peptidase_M16"/>
    <property type="match status" value="1"/>
</dbReference>
<evidence type="ECO:0000256" key="5">
    <source>
        <dbReference type="ARBA" id="ARBA00023049"/>
    </source>
</evidence>
<evidence type="ECO:0000256" key="4">
    <source>
        <dbReference type="ARBA" id="ARBA00022833"/>
    </source>
</evidence>
<dbReference type="EMBL" id="JADINB010000102">
    <property type="protein sequence ID" value="MBO8429193.1"/>
    <property type="molecule type" value="Genomic_DNA"/>
</dbReference>
<organism evidence="8 9">
    <name type="scientific">Candidatus Egerieousia excrementavium</name>
    <dbReference type="NCBI Taxonomy" id="2840778"/>
    <lineage>
        <taxon>Bacteria</taxon>
        <taxon>Pseudomonadati</taxon>
        <taxon>Bacteroidota</taxon>
        <taxon>Bacteroidia</taxon>
        <taxon>Bacteroidales</taxon>
        <taxon>Candidatus Egerieousia</taxon>
    </lineage>
</organism>
<evidence type="ECO:0000256" key="2">
    <source>
        <dbReference type="ARBA" id="ARBA00022670"/>
    </source>
</evidence>
<feature type="domain" description="Peptidase M16 C-terminal" evidence="7">
    <location>
        <begin position="206"/>
        <end position="389"/>
    </location>
</feature>
<accession>A0A9D9DM60</accession>
<dbReference type="AlphaFoldDB" id="A0A9D9DM60"/>
<dbReference type="GO" id="GO:0046872">
    <property type="term" value="F:metal ion binding"/>
    <property type="evidence" value="ECO:0007669"/>
    <property type="project" value="InterPro"/>
</dbReference>
<evidence type="ECO:0000259" key="6">
    <source>
        <dbReference type="Pfam" id="PF00675"/>
    </source>
</evidence>
<dbReference type="InterPro" id="IPR011765">
    <property type="entry name" value="Pept_M16_N"/>
</dbReference>
<keyword evidence="4" id="KW-0862">Zinc</keyword>
<dbReference type="Proteomes" id="UP000823635">
    <property type="component" value="Unassembled WGS sequence"/>
</dbReference>
<dbReference type="GO" id="GO:0008237">
    <property type="term" value="F:metallopeptidase activity"/>
    <property type="evidence" value="ECO:0007669"/>
    <property type="project" value="UniProtKB-KW"/>
</dbReference>
<protein>
    <submittedName>
        <fullName evidence="8">Insulinase family protein</fullName>
    </submittedName>
</protein>
<evidence type="ECO:0000313" key="9">
    <source>
        <dbReference type="Proteomes" id="UP000823635"/>
    </source>
</evidence>
<keyword evidence="2" id="KW-0645">Protease</keyword>
<evidence type="ECO:0000256" key="1">
    <source>
        <dbReference type="ARBA" id="ARBA00007261"/>
    </source>
</evidence>
<dbReference type="PANTHER" id="PTHR43690:SF17">
    <property type="entry name" value="PROTEIN YHJJ"/>
    <property type="match status" value="1"/>
</dbReference>
<dbReference type="InterPro" id="IPR007863">
    <property type="entry name" value="Peptidase_M16_C"/>
</dbReference>
<keyword evidence="5" id="KW-0482">Metalloprotease</keyword>
<dbReference type="GO" id="GO:0006508">
    <property type="term" value="P:proteolysis"/>
    <property type="evidence" value="ECO:0007669"/>
    <property type="project" value="UniProtKB-KW"/>
</dbReference>
<keyword evidence="3" id="KW-0378">Hydrolase</keyword>
<reference evidence="8" key="2">
    <citation type="journal article" date="2021" name="PeerJ">
        <title>Extensive microbial diversity within the chicken gut microbiome revealed by metagenomics and culture.</title>
        <authorList>
            <person name="Gilroy R."/>
            <person name="Ravi A."/>
            <person name="Getino M."/>
            <person name="Pursley I."/>
            <person name="Horton D.L."/>
            <person name="Alikhan N.F."/>
            <person name="Baker D."/>
            <person name="Gharbi K."/>
            <person name="Hall N."/>
            <person name="Watson M."/>
            <person name="Adriaenssens E.M."/>
            <person name="Foster-Nyarko E."/>
            <person name="Jarju S."/>
            <person name="Secka A."/>
            <person name="Antonio M."/>
            <person name="Oren A."/>
            <person name="Chaudhuri R.R."/>
            <person name="La Ragione R."/>
            <person name="Hildebrand F."/>
            <person name="Pallen M.J."/>
        </authorList>
    </citation>
    <scope>NUCLEOTIDE SEQUENCE</scope>
    <source>
        <strain evidence="8">15467</strain>
    </source>
</reference>